<dbReference type="AlphaFoldDB" id="A0A381VZ38"/>
<protein>
    <submittedName>
        <fullName evidence="1">Uncharacterized protein</fullName>
    </submittedName>
</protein>
<dbReference type="EMBL" id="UINC01010063">
    <property type="protein sequence ID" value="SVA44913.1"/>
    <property type="molecule type" value="Genomic_DNA"/>
</dbReference>
<proteinExistence type="predicted"/>
<accession>A0A381VZ38</accession>
<evidence type="ECO:0000313" key="1">
    <source>
        <dbReference type="EMBL" id="SVA44913.1"/>
    </source>
</evidence>
<gene>
    <name evidence="1" type="ORF">METZ01_LOCUS97767</name>
</gene>
<organism evidence="1">
    <name type="scientific">marine metagenome</name>
    <dbReference type="NCBI Taxonomy" id="408172"/>
    <lineage>
        <taxon>unclassified sequences</taxon>
        <taxon>metagenomes</taxon>
        <taxon>ecological metagenomes</taxon>
    </lineage>
</organism>
<name>A0A381VZ38_9ZZZZ</name>
<sequence>MPFVRSSGAKSEIDQKLKTKRQQIIEDERIRVLGDSLMLFYDKLMENYVLAYPPIEDAEPPNEDAKNEIQLVGRDEVEQLARDYADTKPLGF</sequence>
<reference evidence="1" key="1">
    <citation type="submission" date="2018-05" db="EMBL/GenBank/DDBJ databases">
        <authorList>
            <person name="Lanie J.A."/>
            <person name="Ng W.-L."/>
            <person name="Kazmierczak K.M."/>
            <person name="Andrzejewski T.M."/>
            <person name="Davidsen T.M."/>
            <person name="Wayne K.J."/>
            <person name="Tettelin H."/>
            <person name="Glass J.I."/>
            <person name="Rusch D."/>
            <person name="Podicherti R."/>
            <person name="Tsui H.-C.T."/>
            <person name="Winkler M.E."/>
        </authorList>
    </citation>
    <scope>NUCLEOTIDE SEQUENCE</scope>
</reference>